<dbReference type="RefSeq" id="WP_121197930.1">
    <property type="nucleotide sequence ID" value="NZ_RBKU01000001.1"/>
</dbReference>
<evidence type="ECO:0000313" key="6">
    <source>
        <dbReference type="Proteomes" id="UP000268007"/>
    </source>
</evidence>
<dbReference type="InterPro" id="IPR011990">
    <property type="entry name" value="TPR-like_helical_dom_sf"/>
</dbReference>
<dbReference type="PROSITE" id="PS50005">
    <property type="entry name" value="TPR"/>
    <property type="match status" value="3"/>
</dbReference>
<proteinExistence type="predicted"/>
<keyword evidence="6" id="KW-1185">Reference proteome</keyword>
<dbReference type="Pfam" id="PF13414">
    <property type="entry name" value="TPR_11"/>
    <property type="match status" value="1"/>
</dbReference>
<feature type="repeat" description="TPR" evidence="3">
    <location>
        <begin position="29"/>
        <end position="62"/>
    </location>
</feature>
<evidence type="ECO:0000256" key="3">
    <source>
        <dbReference type="PROSITE-ProRule" id="PRU00339"/>
    </source>
</evidence>
<evidence type="ECO:0000256" key="4">
    <source>
        <dbReference type="SAM" id="SignalP"/>
    </source>
</evidence>
<dbReference type="InterPro" id="IPR019734">
    <property type="entry name" value="TPR_rpt"/>
</dbReference>
<keyword evidence="2 3" id="KW-0802">TPR repeat</keyword>
<protein>
    <submittedName>
        <fullName evidence="5">Tetratricopeptide repeat protein</fullName>
    </submittedName>
</protein>
<evidence type="ECO:0000256" key="2">
    <source>
        <dbReference type="ARBA" id="ARBA00022803"/>
    </source>
</evidence>
<dbReference type="SMART" id="SM00028">
    <property type="entry name" value="TPR"/>
    <property type="match status" value="4"/>
</dbReference>
<dbReference type="PANTHER" id="PTHR44943">
    <property type="entry name" value="CELLULOSE SYNTHASE OPERON PROTEIN C"/>
    <property type="match status" value="1"/>
</dbReference>
<feature type="signal peptide" evidence="4">
    <location>
        <begin position="1"/>
        <end position="23"/>
    </location>
</feature>
<dbReference type="AlphaFoldDB" id="A0A495J1Y7"/>
<dbReference type="InterPro" id="IPR051685">
    <property type="entry name" value="Ycf3/AcsC/BcsC/TPR_MFPF"/>
</dbReference>
<evidence type="ECO:0000313" key="5">
    <source>
        <dbReference type="EMBL" id="RKR82314.1"/>
    </source>
</evidence>
<dbReference type="PANTHER" id="PTHR44943:SF8">
    <property type="entry name" value="TPR REPEAT-CONTAINING PROTEIN MJ0263"/>
    <property type="match status" value="1"/>
</dbReference>
<dbReference type="Gene3D" id="1.25.40.10">
    <property type="entry name" value="Tetratricopeptide repeat domain"/>
    <property type="match status" value="2"/>
</dbReference>
<organism evidence="5 6">
    <name type="scientific">Mucilaginibacter gracilis</name>
    <dbReference type="NCBI Taxonomy" id="423350"/>
    <lineage>
        <taxon>Bacteria</taxon>
        <taxon>Pseudomonadati</taxon>
        <taxon>Bacteroidota</taxon>
        <taxon>Sphingobacteriia</taxon>
        <taxon>Sphingobacteriales</taxon>
        <taxon>Sphingobacteriaceae</taxon>
        <taxon>Mucilaginibacter</taxon>
    </lineage>
</organism>
<dbReference type="Pfam" id="PF13174">
    <property type="entry name" value="TPR_6"/>
    <property type="match status" value="1"/>
</dbReference>
<reference evidence="5 6" key="1">
    <citation type="submission" date="2018-10" db="EMBL/GenBank/DDBJ databases">
        <title>Genomic Encyclopedia of Archaeal and Bacterial Type Strains, Phase II (KMG-II): from individual species to whole genera.</title>
        <authorList>
            <person name="Goeker M."/>
        </authorList>
    </citation>
    <scope>NUCLEOTIDE SEQUENCE [LARGE SCALE GENOMIC DNA]</scope>
    <source>
        <strain evidence="5 6">DSM 18602</strain>
    </source>
</reference>
<evidence type="ECO:0000256" key="1">
    <source>
        <dbReference type="ARBA" id="ARBA00022737"/>
    </source>
</evidence>
<feature type="chain" id="PRO_5019823448" evidence="4">
    <location>
        <begin position="24"/>
        <end position="345"/>
    </location>
</feature>
<gene>
    <name evidence="5" type="ORF">BDD43_2490</name>
</gene>
<name>A0A495J1Y7_9SPHI</name>
<keyword evidence="4" id="KW-0732">Signal</keyword>
<dbReference type="OrthoDB" id="793001at2"/>
<dbReference type="Proteomes" id="UP000268007">
    <property type="component" value="Unassembled WGS sequence"/>
</dbReference>
<feature type="repeat" description="TPR" evidence="3">
    <location>
        <begin position="99"/>
        <end position="132"/>
    </location>
</feature>
<feature type="repeat" description="TPR" evidence="3">
    <location>
        <begin position="133"/>
        <end position="166"/>
    </location>
</feature>
<comment type="caution">
    <text evidence="5">The sequence shown here is derived from an EMBL/GenBank/DDBJ whole genome shotgun (WGS) entry which is preliminary data.</text>
</comment>
<keyword evidence="1" id="KW-0677">Repeat</keyword>
<sequence length="345" mass="38884">MKRLHKLLFIIALIIHYSVSAKAQNNNTATELIKQGVALNNEGKYAEAIDKFNEVLKNDSENEYANYQIAFSLFTFKKPKEAIPHIEKAIKSNNATLSAAAYCLLATIYDDDHLAQKAIETYNAAIKIKPDYPQIYYNLAISYFRNKQYAEAESSIIEAIKHNPQQATNHRLYALVTFHQNKRVNALLGFCSFLLLEPTGSRAIEAYGNIQHIMQGGVLKDDKGNTILPVSDNNGKETDALNSGISMAVASGKAKKLSGLELFEYELKAIFSLAGQLSEKKTDKLFFDKFFADYFYNLAQSTNMQAFTHTITLTDSKIDNAKWRKENTGQTNAMAEWLKNTQRVY</sequence>
<dbReference type="SUPFAM" id="SSF48452">
    <property type="entry name" value="TPR-like"/>
    <property type="match status" value="1"/>
</dbReference>
<dbReference type="EMBL" id="RBKU01000001">
    <property type="protein sequence ID" value="RKR82314.1"/>
    <property type="molecule type" value="Genomic_DNA"/>
</dbReference>
<accession>A0A495J1Y7</accession>